<dbReference type="RefSeq" id="WP_236371943.1">
    <property type="nucleotide sequence ID" value="NZ_WKAT01000030.1"/>
</dbReference>
<sequence>MEPSTFIRELNAQLTYLFAFAQKVNELDTVAAVCGEFRGAQDAGWSTMQTAHEVKAELNTATSQKGGLSLAEMRYVLCLYSHLAEAGGVYEGLLNTIQVAQLKPYNLWPFQDMVRVHKKSRAIIGPNANAMFRRLAEAADSIGMSKLACLLGEIFRDDIRNGIAHADYILAHDGLRLRRRNGGVPILLPFEEVSNAIQRGDLFFELLQRFYGSVAMSFSPGRTVIGRFSDNFPMPWKVEYREGGGLSISSSSPGPVTDSEYDRQQLINSRLDGRVVAAYFVTGNKTESVLLKDIREIGFEALVVEVETHERYSDLIRDINKNALWDTLGSEQRNGGVLLLTPFGFRCIRTVKDFKAWLPRVAELEIVAGDVQ</sequence>
<dbReference type="Proteomes" id="UP000814158">
    <property type="component" value="Unassembled WGS sequence"/>
</dbReference>
<name>A0ABS9GKA9_9PSED</name>
<reference evidence="1 2" key="1">
    <citation type="submission" date="2019-11" db="EMBL/GenBank/DDBJ databases">
        <title>Epiphytic Pseudomonas syringae from cherry orchards.</title>
        <authorList>
            <person name="Hulin M.T."/>
        </authorList>
    </citation>
    <scope>NUCLEOTIDE SEQUENCE [LARGE SCALE GENOMIC DNA]</scope>
    <source>
        <strain evidence="1 2">PA-3-2A</strain>
    </source>
</reference>
<dbReference type="EMBL" id="WKAT01000030">
    <property type="protein sequence ID" value="MCF5546163.1"/>
    <property type="molecule type" value="Genomic_DNA"/>
</dbReference>
<keyword evidence="2" id="KW-1185">Reference proteome</keyword>
<evidence type="ECO:0000313" key="2">
    <source>
        <dbReference type="Proteomes" id="UP000814158"/>
    </source>
</evidence>
<gene>
    <name evidence="1" type="ORF">GIV68_15600</name>
</gene>
<proteinExistence type="predicted"/>
<protein>
    <submittedName>
        <fullName evidence="1">Uncharacterized protein</fullName>
    </submittedName>
</protein>
<evidence type="ECO:0000313" key="1">
    <source>
        <dbReference type="EMBL" id="MCF5546163.1"/>
    </source>
</evidence>
<organism evidence="1 2">
    <name type="scientific">Pseudomonas salomonii</name>
    <dbReference type="NCBI Taxonomy" id="191391"/>
    <lineage>
        <taxon>Bacteria</taxon>
        <taxon>Pseudomonadati</taxon>
        <taxon>Pseudomonadota</taxon>
        <taxon>Gammaproteobacteria</taxon>
        <taxon>Pseudomonadales</taxon>
        <taxon>Pseudomonadaceae</taxon>
        <taxon>Pseudomonas</taxon>
    </lineage>
</organism>
<accession>A0ABS9GKA9</accession>
<comment type="caution">
    <text evidence="1">The sequence shown here is derived from an EMBL/GenBank/DDBJ whole genome shotgun (WGS) entry which is preliminary data.</text>
</comment>